<gene>
    <name evidence="1" type="ORF">L3049_14265</name>
</gene>
<protein>
    <submittedName>
        <fullName evidence="1">Uncharacterized protein</fullName>
    </submittedName>
</protein>
<evidence type="ECO:0000313" key="2">
    <source>
        <dbReference type="Proteomes" id="UP001528920"/>
    </source>
</evidence>
<keyword evidence="2" id="KW-1185">Reference proteome</keyword>
<sequence length="343" mass="39523">MTNKIVILSGLLFLFSIKAIAGNESKFLSDTIRMQMPNGTTIESRSNYNGKNVLADHLDIKNLLSDFLSRWGTLNIKELDSNKAYHIKCTKQKEYIHLKDNQNIISIDEVAIQKRIYFPTDTAIALVIKGNNKLELNSKLAIYFSSIKQLEELKEYDFSQILKNTDTEVLKNEDWHLKSSPFVAWVKIQNDNTAELVHQNNTLSVNNDMIILTAGTSLENVKGNWNGSFYTKMTIQLGNKSLAKQAFSLGYEWMYDFSSGKENINHWVELGYQRNFSKNPNKGDWYGLNLGYLVKRNGDLFEKDSFRLGIEKKINENISIVPQIYFNDFFKDPYPGFKIKIHL</sequence>
<dbReference type="Proteomes" id="UP001528920">
    <property type="component" value="Unassembled WGS sequence"/>
</dbReference>
<dbReference type="RefSeq" id="WP_275110490.1">
    <property type="nucleotide sequence ID" value="NZ_JAKJSC010000002.1"/>
</dbReference>
<comment type="caution">
    <text evidence="1">The sequence shown here is derived from an EMBL/GenBank/DDBJ whole genome shotgun (WGS) entry which is preliminary data.</text>
</comment>
<evidence type="ECO:0000313" key="1">
    <source>
        <dbReference type="EMBL" id="MDE5419161.1"/>
    </source>
</evidence>
<name>A0ABT5VV24_9BACT</name>
<dbReference type="EMBL" id="JAKJSC010000002">
    <property type="protein sequence ID" value="MDE5419161.1"/>
    <property type="molecule type" value="Genomic_DNA"/>
</dbReference>
<organism evidence="1 2">
    <name type="scientific">Paralabilibaculum antarcticum</name>
    <dbReference type="NCBI Taxonomy" id="2912572"/>
    <lineage>
        <taxon>Bacteria</taxon>
        <taxon>Pseudomonadati</taxon>
        <taxon>Bacteroidota</taxon>
        <taxon>Bacteroidia</taxon>
        <taxon>Marinilabiliales</taxon>
        <taxon>Marinifilaceae</taxon>
        <taxon>Paralabilibaculum</taxon>
    </lineage>
</organism>
<accession>A0ABT5VV24</accession>
<proteinExistence type="predicted"/>
<reference evidence="1 2" key="1">
    <citation type="submission" date="2022-01" db="EMBL/GenBank/DDBJ databases">
        <title>Labilibaculum sp. nov, a marine bacterium isolated from Antarctica.</title>
        <authorList>
            <person name="Dai W."/>
        </authorList>
    </citation>
    <scope>NUCLEOTIDE SEQUENCE [LARGE SCALE GENOMIC DNA]</scope>
    <source>
        <strain evidence="1 2">DW002</strain>
    </source>
</reference>